<proteinExistence type="predicted"/>
<accession>A0ABR8DTZ0</accession>
<feature type="region of interest" description="Disordered" evidence="1">
    <location>
        <begin position="85"/>
        <end position="113"/>
    </location>
</feature>
<feature type="compositionally biased region" description="Polar residues" evidence="1">
    <location>
        <begin position="101"/>
        <end position="113"/>
    </location>
</feature>
<protein>
    <submittedName>
        <fullName evidence="3">Helix-turn-helix transcriptional regulator</fullName>
    </submittedName>
</protein>
<dbReference type="Pfam" id="PF13443">
    <property type="entry name" value="HTH_26"/>
    <property type="match status" value="1"/>
</dbReference>
<name>A0ABR8DTZ0_9NOSO</name>
<evidence type="ECO:0000256" key="1">
    <source>
        <dbReference type="SAM" id="MobiDB-lite"/>
    </source>
</evidence>
<organism evidence="3 4">
    <name type="scientific">Nostoc flagelliforme FACHB-838</name>
    <dbReference type="NCBI Taxonomy" id="2692904"/>
    <lineage>
        <taxon>Bacteria</taxon>
        <taxon>Bacillati</taxon>
        <taxon>Cyanobacteriota</taxon>
        <taxon>Cyanophyceae</taxon>
        <taxon>Nostocales</taxon>
        <taxon>Nostocaceae</taxon>
        <taxon>Nostoc</taxon>
    </lineage>
</organism>
<evidence type="ECO:0000313" key="4">
    <source>
        <dbReference type="Proteomes" id="UP000623440"/>
    </source>
</evidence>
<dbReference type="InterPro" id="IPR001387">
    <property type="entry name" value="Cro/C1-type_HTH"/>
</dbReference>
<dbReference type="EMBL" id="JACJSI010000057">
    <property type="protein sequence ID" value="MBD2532376.1"/>
    <property type="molecule type" value="Genomic_DNA"/>
</dbReference>
<evidence type="ECO:0000259" key="2">
    <source>
        <dbReference type="PROSITE" id="PS50943"/>
    </source>
</evidence>
<feature type="domain" description="HTH cro/C1-type" evidence="2">
    <location>
        <begin position="6"/>
        <end position="34"/>
    </location>
</feature>
<dbReference type="SUPFAM" id="SSF47413">
    <property type="entry name" value="lambda repressor-like DNA-binding domains"/>
    <property type="match status" value="1"/>
</dbReference>
<evidence type="ECO:0000313" key="3">
    <source>
        <dbReference type="EMBL" id="MBD2532376.1"/>
    </source>
</evidence>
<keyword evidence="4" id="KW-1185">Reference proteome</keyword>
<dbReference type="Proteomes" id="UP000623440">
    <property type="component" value="Unassembled WGS sequence"/>
</dbReference>
<reference evidence="3 4" key="1">
    <citation type="journal article" date="2020" name="ISME J.">
        <title>Comparative genomics reveals insights into cyanobacterial evolution and habitat adaptation.</title>
        <authorList>
            <person name="Chen M.Y."/>
            <person name="Teng W.K."/>
            <person name="Zhao L."/>
            <person name="Hu C.X."/>
            <person name="Zhou Y.K."/>
            <person name="Han B.P."/>
            <person name="Song L.R."/>
            <person name="Shu W.S."/>
        </authorList>
    </citation>
    <scope>NUCLEOTIDE SEQUENCE [LARGE SCALE GENOMIC DNA]</scope>
    <source>
        <strain evidence="3 4">FACHB-838</strain>
    </source>
</reference>
<comment type="caution">
    <text evidence="3">The sequence shown here is derived from an EMBL/GenBank/DDBJ whole genome shotgun (WGS) entry which is preliminary data.</text>
</comment>
<dbReference type="CDD" id="cd00093">
    <property type="entry name" value="HTH_XRE"/>
    <property type="match status" value="1"/>
</dbReference>
<dbReference type="PROSITE" id="PS50943">
    <property type="entry name" value="HTH_CROC1"/>
    <property type="match status" value="1"/>
</dbReference>
<gene>
    <name evidence="3" type="ORF">H6G97_23470</name>
</gene>
<dbReference type="Gene3D" id="1.10.260.40">
    <property type="entry name" value="lambda repressor-like DNA-binding domains"/>
    <property type="match status" value="1"/>
</dbReference>
<sequence length="125" mass="13906">MIRWRLRILMAEKKISNKELAELSGIHPTSISKLKNADEIEQISGRVLNNLCNGLTKAYHAKGDERIITPGDLFDYTYDGDGDPGYADIQSMTTEKPKNGHSPNSGKSDNTNAQVFWLLPNKEAS</sequence>
<dbReference type="InterPro" id="IPR010982">
    <property type="entry name" value="Lambda_DNA-bd_dom_sf"/>
</dbReference>